<evidence type="ECO:0000256" key="3">
    <source>
        <dbReference type="ARBA" id="ARBA00022475"/>
    </source>
</evidence>
<evidence type="ECO:0000256" key="5">
    <source>
        <dbReference type="ARBA" id="ARBA00022989"/>
    </source>
</evidence>
<name>A0ABU6EWC7_9ACTN</name>
<dbReference type="InterPro" id="IPR035906">
    <property type="entry name" value="MetI-like_sf"/>
</dbReference>
<dbReference type="InterPro" id="IPR000515">
    <property type="entry name" value="MetI-like"/>
</dbReference>
<feature type="region of interest" description="Disordered" evidence="8">
    <location>
        <begin position="1"/>
        <end position="33"/>
    </location>
</feature>
<organism evidence="10 11">
    <name type="scientific">Streptomyces endophyticus</name>
    <dbReference type="NCBI Taxonomy" id="714166"/>
    <lineage>
        <taxon>Bacteria</taxon>
        <taxon>Bacillati</taxon>
        <taxon>Actinomycetota</taxon>
        <taxon>Actinomycetes</taxon>
        <taxon>Kitasatosporales</taxon>
        <taxon>Streptomycetaceae</taxon>
        <taxon>Streptomyces</taxon>
    </lineage>
</organism>
<evidence type="ECO:0000256" key="6">
    <source>
        <dbReference type="ARBA" id="ARBA00023136"/>
    </source>
</evidence>
<evidence type="ECO:0000313" key="11">
    <source>
        <dbReference type="Proteomes" id="UP001354931"/>
    </source>
</evidence>
<dbReference type="SUPFAM" id="SSF161098">
    <property type="entry name" value="MetI-like"/>
    <property type="match status" value="1"/>
</dbReference>
<dbReference type="PANTHER" id="PTHR43744:SF12">
    <property type="entry name" value="ABC TRANSPORTER PERMEASE PROTEIN MG189-RELATED"/>
    <property type="match status" value="1"/>
</dbReference>
<dbReference type="PROSITE" id="PS50928">
    <property type="entry name" value="ABC_TM1"/>
    <property type="match status" value="1"/>
</dbReference>
<evidence type="ECO:0000256" key="2">
    <source>
        <dbReference type="ARBA" id="ARBA00022448"/>
    </source>
</evidence>
<feature type="transmembrane region" description="Helical" evidence="7">
    <location>
        <begin position="224"/>
        <end position="245"/>
    </location>
</feature>
<dbReference type="Proteomes" id="UP001354931">
    <property type="component" value="Unassembled WGS sequence"/>
</dbReference>
<dbReference type="Pfam" id="PF00528">
    <property type="entry name" value="BPD_transp_1"/>
    <property type="match status" value="1"/>
</dbReference>
<evidence type="ECO:0000259" key="9">
    <source>
        <dbReference type="PROSITE" id="PS50928"/>
    </source>
</evidence>
<gene>
    <name evidence="10" type="ORF">OKJ99_00780</name>
</gene>
<evidence type="ECO:0000256" key="1">
    <source>
        <dbReference type="ARBA" id="ARBA00004651"/>
    </source>
</evidence>
<keyword evidence="11" id="KW-1185">Reference proteome</keyword>
<sequence>MTLTDNAARTDARAETPGPAPAPAKAPRPKPVPERAVLGRFPRAVRILGYAFALAIGLLYVLPFVLQIANSFKTDADASANPLALWPTTPSTAAYQRLFGIADAGESVPFLRWLTNSFVVTTLVTAGRVLFDSMAGYALARLRFRGRGMLNVFVLAVMAVPGIVLLIPKFLVLNSFYMFDSYSGMVIPLLVDAAGIFIMKQFFEQLPREVEEAARIDGAGTFRTFWSVVLPMARPALITLTILSFQGSWNEFTHFLVATQSEQYETLTTGLARFVAGGLGGGNQYPLKLAAAALATIPVAILFFVFQRHFVRGANAGSVKE</sequence>
<dbReference type="Gene3D" id="1.10.3720.10">
    <property type="entry name" value="MetI-like"/>
    <property type="match status" value="1"/>
</dbReference>
<keyword evidence="4 7" id="KW-0812">Transmembrane</keyword>
<feature type="domain" description="ABC transmembrane type-1" evidence="9">
    <location>
        <begin position="114"/>
        <end position="306"/>
    </location>
</feature>
<reference evidence="10 11" key="1">
    <citation type="submission" date="2022-10" db="EMBL/GenBank/DDBJ databases">
        <authorList>
            <person name="Xie J."/>
            <person name="Shen N."/>
        </authorList>
    </citation>
    <scope>NUCLEOTIDE SEQUENCE [LARGE SCALE GENOMIC DNA]</scope>
    <source>
        <strain evidence="10 11">YIM65594</strain>
    </source>
</reference>
<keyword evidence="2 7" id="KW-0813">Transport</keyword>
<evidence type="ECO:0000256" key="7">
    <source>
        <dbReference type="RuleBase" id="RU363032"/>
    </source>
</evidence>
<feature type="compositionally biased region" description="Pro residues" evidence="8">
    <location>
        <begin position="18"/>
        <end position="30"/>
    </location>
</feature>
<accession>A0ABU6EWC7</accession>
<feature type="transmembrane region" description="Helical" evidence="7">
    <location>
        <begin position="152"/>
        <end position="173"/>
    </location>
</feature>
<proteinExistence type="inferred from homology"/>
<evidence type="ECO:0000256" key="4">
    <source>
        <dbReference type="ARBA" id="ARBA00022692"/>
    </source>
</evidence>
<dbReference type="CDD" id="cd06261">
    <property type="entry name" value="TM_PBP2"/>
    <property type="match status" value="1"/>
</dbReference>
<comment type="subcellular location">
    <subcellularLocation>
        <location evidence="1 7">Cell membrane</location>
        <topology evidence="1 7">Multi-pass membrane protein</topology>
    </subcellularLocation>
</comment>
<dbReference type="EMBL" id="JAOZYC010000001">
    <property type="protein sequence ID" value="MEB8336054.1"/>
    <property type="molecule type" value="Genomic_DNA"/>
</dbReference>
<comment type="similarity">
    <text evidence="7">Belongs to the binding-protein-dependent transport system permease family.</text>
</comment>
<feature type="transmembrane region" description="Helical" evidence="7">
    <location>
        <begin position="289"/>
        <end position="306"/>
    </location>
</feature>
<keyword evidence="3" id="KW-1003">Cell membrane</keyword>
<dbReference type="RefSeq" id="WP_326013617.1">
    <property type="nucleotide sequence ID" value="NZ_JAOZYC010000001.1"/>
</dbReference>
<feature type="transmembrane region" description="Helical" evidence="7">
    <location>
        <begin position="185"/>
        <end position="203"/>
    </location>
</feature>
<dbReference type="PANTHER" id="PTHR43744">
    <property type="entry name" value="ABC TRANSPORTER PERMEASE PROTEIN MG189-RELATED-RELATED"/>
    <property type="match status" value="1"/>
</dbReference>
<evidence type="ECO:0000256" key="8">
    <source>
        <dbReference type="SAM" id="MobiDB-lite"/>
    </source>
</evidence>
<comment type="caution">
    <text evidence="10">The sequence shown here is derived from an EMBL/GenBank/DDBJ whole genome shotgun (WGS) entry which is preliminary data.</text>
</comment>
<feature type="transmembrane region" description="Helical" evidence="7">
    <location>
        <begin position="113"/>
        <end position="131"/>
    </location>
</feature>
<protein>
    <submittedName>
        <fullName evidence="10">Carbohydrate ABC transporter permease</fullName>
    </submittedName>
</protein>
<feature type="transmembrane region" description="Helical" evidence="7">
    <location>
        <begin position="47"/>
        <end position="69"/>
    </location>
</feature>
<keyword evidence="6 7" id="KW-0472">Membrane</keyword>
<keyword evidence="5 7" id="KW-1133">Transmembrane helix</keyword>
<evidence type="ECO:0000313" key="10">
    <source>
        <dbReference type="EMBL" id="MEB8336054.1"/>
    </source>
</evidence>